<dbReference type="InterPro" id="IPR023799">
    <property type="entry name" value="RbfA_dom_sf"/>
</dbReference>
<evidence type="ECO:0000256" key="1">
    <source>
        <dbReference type="ARBA" id="ARBA00022517"/>
    </source>
</evidence>
<keyword evidence="1" id="KW-0690">Ribosome biogenesis</keyword>
<organism evidence="2 3">
    <name type="scientific">Candidatus Yanofskybacteria bacterium RIFCSPLOWO2_02_FULL_47_9b</name>
    <dbReference type="NCBI Taxonomy" id="1802708"/>
    <lineage>
        <taxon>Bacteria</taxon>
        <taxon>Candidatus Yanofskyibacteriota</taxon>
    </lineage>
</organism>
<evidence type="ECO:0008006" key="4">
    <source>
        <dbReference type="Google" id="ProtNLM"/>
    </source>
</evidence>
<dbReference type="AlphaFoldDB" id="A0A1F8HA59"/>
<evidence type="ECO:0000313" key="2">
    <source>
        <dbReference type="EMBL" id="OGN33878.1"/>
    </source>
</evidence>
<dbReference type="InterPro" id="IPR000238">
    <property type="entry name" value="RbfA"/>
</dbReference>
<sequence>MQFQRILRVNELLRKELSRIVLESVELPESVFVTIAQAVSSPDLQHAKIYVTIIPEERSQQALAVLSKNIFEIQQKLNKRLVMRPIPKIEFVMI</sequence>
<dbReference type="Pfam" id="PF02033">
    <property type="entry name" value="RBFA"/>
    <property type="match status" value="1"/>
</dbReference>
<dbReference type="GO" id="GO:0043024">
    <property type="term" value="F:ribosomal small subunit binding"/>
    <property type="evidence" value="ECO:0007669"/>
    <property type="project" value="TreeGrafter"/>
</dbReference>
<name>A0A1F8HA59_9BACT</name>
<comment type="caution">
    <text evidence="2">The sequence shown here is derived from an EMBL/GenBank/DDBJ whole genome shotgun (WGS) entry which is preliminary data.</text>
</comment>
<dbReference type="SUPFAM" id="SSF89919">
    <property type="entry name" value="Ribosome-binding factor A, RbfA"/>
    <property type="match status" value="1"/>
</dbReference>
<dbReference type="GO" id="GO:0006364">
    <property type="term" value="P:rRNA processing"/>
    <property type="evidence" value="ECO:0007669"/>
    <property type="project" value="InterPro"/>
</dbReference>
<protein>
    <recommendedName>
        <fullName evidence="4">Ribosome-binding factor A</fullName>
    </recommendedName>
</protein>
<accession>A0A1F8HA59</accession>
<proteinExistence type="predicted"/>
<dbReference type="EMBL" id="MGKW01000022">
    <property type="protein sequence ID" value="OGN33878.1"/>
    <property type="molecule type" value="Genomic_DNA"/>
</dbReference>
<dbReference type="PANTHER" id="PTHR33515:SF1">
    <property type="entry name" value="RIBOSOME-BINDING FACTOR A, CHLOROPLASTIC-RELATED"/>
    <property type="match status" value="1"/>
</dbReference>
<evidence type="ECO:0000313" key="3">
    <source>
        <dbReference type="Proteomes" id="UP000178155"/>
    </source>
</evidence>
<dbReference type="PANTHER" id="PTHR33515">
    <property type="entry name" value="RIBOSOME-BINDING FACTOR A, CHLOROPLASTIC-RELATED"/>
    <property type="match status" value="1"/>
</dbReference>
<reference evidence="2 3" key="1">
    <citation type="journal article" date="2016" name="Nat. Commun.">
        <title>Thousands of microbial genomes shed light on interconnected biogeochemical processes in an aquifer system.</title>
        <authorList>
            <person name="Anantharaman K."/>
            <person name="Brown C.T."/>
            <person name="Hug L.A."/>
            <person name="Sharon I."/>
            <person name="Castelle C.J."/>
            <person name="Probst A.J."/>
            <person name="Thomas B.C."/>
            <person name="Singh A."/>
            <person name="Wilkins M.J."/>
            <person name="Karaoz U."/>
            <person name="Brodie E.L."/>
            <person name="Williams K.H."/>
            <person name="Hubbard S.S."/>
            <person name="Banfield J.F."/>
        </authorList>
    </citation>
    <scope>NUCLEOTIDE SEQUENCE [LARGE SCALE GENOMIC DNA]</scope>
</reference>
<dbReference type="GO" id="GO:0005829">
    <property type="term" value="C:cytosol"/>
    <property type="evidence" value="ECO:0007669"/>
    <property type="project" value="TreeGrafter"/>
</dbReference>
<gene>
    <name evidence="2" type="ORF">A3I39_00900</name>
</gene>
<dbReference type="Proteomes" id="UP000178155">
    <property type="component" value="Unassembled WGS sequence"/>
</dbReference>
<dbReference type="InterPro" id="IPR015946">
    <property type="entry name" value="KH_dom-like_a/b"/>
</dbReference>
<dbReference type="Gene3D" id="3.30.300.20">
    <property type="match status" value="1"/>
</dbReference>